<evidence type="ECO:0000313" key="2">
    <source>
        <dbReference type="EMBL" id="KIW97702.1"/>
    </source>
</evidence>
<keyword evidence="3" id="KW-1185">Reference proteome</keyword>
<dbReference type="AlphaFoldDB" id="A0A0D2GH69"/>
<dbReference type="Proteomes" id="UP000053789">
    <property type="component" value="Unassembled WGS sequence"/>
</dbReference>
<dbReference type="VEuPathDB" id="FungiDB:Z519_01286"/>
<proteinExistence type="predicted"/>
<organism evidence="2 3">
    <name type="scientific">Cladophialophora bantiana (strain ATCC 10958 / CBS 173.52 / CDC B-1940 / NIH 8579)</name>
    <name type="common">Xylohypha bantiana</name>
    <dbReference type="NCBI Taxonomy" id="1442370"/>
    <lineage>
        <taxon>Eukaryota</taxon>
        <taxon>Fungi</taxon>
        <taxon>Dikarya</taxon>
        <taxon>Ascomycota</taxon>
        <taxon>Pezizomycotina</taxon>
        <taxon>Eurotiomycetes</taxon>
        <taxon>Chaetothyriomycetidae</taxon>
        <taxon>Chaetothyriales</taxon>
        <taxon>Herpotrichiellaceae</taxon>
        <taxon>Cladophialophora</taxon>
    </lineage>
</organism>
<dbReference type="HOGENOM" id="CLU_015771_2_0_1"/>
<evidence type="ECO:0008006" key="4">
    <source>
        <dbReference type="Google" id="ProtNLM"/>
    </source>
</evidence>
<dbReference type="EMBL" id="KN846981">
    <property type="protein sequence ID" value="KIW97702.1"/>
    <property type="molecule type" value="Genomic_DNA"/>
</dbReference>
<dbReference type="OrthoDB" id="3469466at2759"/>
<reference evidence="2" key="1">
    <citation type="submission" date="2015-01" db="EMBL/GenBank/DDBJ databases">
        <title>The Genome Sequence of Cladophialophora bantiana CBS 173.52.</title>
        <authorList>
            <consortium name="The Broad Institute Genomics Platform"/>
            <person name="Cuomo C."/>
            <person name="de Hoog S."/>
            <person name="Gorbushina A."/>
            <person name="Stielow B."/>
            <person name="Teixiera M."/>
            <person name="Abouelleil A."/>
            <person name="Chapman S.B."/>
            <person name="Priest M."/>
            <person name="Young S.K."/>
            <person name="Wortman J."/>
            <person name="Nusbaum C."/>
            <person name="Birren B."/>
        </authorList>
    </citation>
    <scope>NUCLEOTIDE SEQUENCE [LARGE SCALE GENOMIC DNA]</scope>
    <source>
        <strain evidence="2">CBS 173.52</strain>
    </source>
</reference>
<protein>
    <recommendedName>
        <fullName evidence="4">Transcription factor domain-containing protein</fullName>
    </recommendedName>
</protein>
<dbReference type="RefSeq" id="XP_016624371.1">
    <property type="nucleotide sequence ID" value="XM_016759043.1"/>
</dbReference>
<dbReference type="PANTHER" id="PTHR37540:SF10">
    <property type="entry name" value="SIGMA-70 REGION 2 FAMILY PROTEIN"/>
    <property type="match status" value="1"/>
</dbReference>
<gene>
    <name evidence="2" type="ORF">Z519_01286</name>
</gene>
<evidence type="ECO:0000313" key="3">
    <source>
        <dbReference type="Proteomes" id="UP000053789"/>
    </source>
</evidence>
<sequence length="555" mass="62317">MRLLFLPYNPSKDSHDVDETAEESPQQHAARAYHSKAKSIRKSALRARQLSAGRGKDPAAKADSKSSLESSSDGRVRSGRPIPEPSTVLGAGRVDPFNAYCTPDQPLMVHEMLDHAISCQWSLFAADDRPESLLMVKKSVMDTAIRSPLCFHTLVYSGAAHKAFHQSPTVDNSKSAVLRLTSKVEAIKSLRTALQSQATALADEVIFAMALLAIVGHGENVSAVEKRERRTMSAEQDGQFYASMEYEWQHMKAVIEIVKMKGGLHTIRLPGLAFALASFDIHTSIMFQTKPSFPLFMPSSPVVGTWLTSQPGSPAFQRCPNLTTGFYFLTDLGLPTAIELLNVLNIIRDLIVAFDSYQRRDGEAPPIKMIIFARNLNQHELLTLPDLSEELFSSSLAYVDTPTILKTHRALALYEICRLCAFIFQITVLLPNLHDNIDVTIPYARRIKRCLQCATTELNLHQDSIYHSFFLWVAIMTAWSVRSTILYDWFVDFLVQHVRAEVAGREVDYRESLRMTVEERLARFLWLESECEAPCAEIWEDVTASLILDKQCAFC</sequence>
<feature type="compositionally biased region" description="Basic residues" evidence="1">
    <location>
        <begin position="31"/>
        <end position="45"/>
    </location>
</feature>
<dbReference type="GeneID" id="27694214"/>
<feature type="region of interest" description="Disordered" evidence="1">
    <location>
        <begin position="1"/>
        <end position="88"/>
    </location>
</feature>
<accession>A0A0D2GH69</accession>
<feature type="compositionally biased region" description="Basic and acidic residues" evidence="1">
    <location>
        <begin position="54"/>
        <end position="76"/>
    </location>
</feature>
<dbReference type="PANTHER" id="PTHR37540">
    <property type="entry name" value="TRANSCRIPTION FACTOR (ACR-2), PUTATIVE-RELATED-RELATED"/>
    <property type="match status" value="1"/>
</dbReference>
<name>A0A0D2GH69_CLAB1</name>
<evidence type="ECO:0000256" key="1">
    <source>
        <dbReference type="SAM" id="MobiDB-lite"/>
    </source>
</evidence>